<evidence type="ECO:0000256" key="1">
    <source>
        <dbReference type="SAM" id="MobiDB-lite"/>
    </source>
</evidence>
<feature type="transmembrane region" description="Helical" evidence="2">
    <location>
        <begin position="192"/>
        <end position="214"/>
    </location>
</feature>
<feature type="compositionally biased region" description="Polar residues" evidence="1">
    <location>
        <begin position="774"/>
        <end position="792"/>
    </location>
</feature>
<feature type="transmembrane region" description="Helical" evidence="2">
    <location>
        <begin position="348"/>
        <end position="369"/>
    </location>
</feature>
<dbReference type="KEGG" id="nwl:NWFMUON74_52510"/>
<feature type="transmembrane region" description="Helical" evidence="2">
    <location>
        <begin position="118"/>
        <end position="138"/>
    </location>
</feature>
<keyword evidence="2" id="KW-0812">Transmembrane</keyword>
<keyword evidence="2" id="KW-0472">Membrane</keyword>
<evidence type="ECO:0000313" key="3">
    <source>
        <dbReference type="EMBL" id="BCK57479.1"/>
    </source>
</evidence>
<evidence type="ECO:0000256" key="2">
    <source>
        <dbReference type="SAM" id="Phobius"/>
    </source>
</evidence>
<dbReference type="RefSeq" id="WP_187684379.1">
    <property type="nucleotide sequence ID" value="NZ_AP023396.1"/>
</dbReference>
<feature type="transmembrane region" description="Helical" evidence="2">
    <location>
        <begin position="412"/>
        <end position="430"/>
    </location>
</feature>
<feature type="transmembrane region" description="Helical" evidence="2">
    <location>
        <begin position="159"/>
        <end position="180"/>
    </location>
</feature>
<organism evidence="3 4">
    <name type="scientific">Nocardia wallacei</name>
    <dbReference type="NCBI Taxonomy" id="480035"/>
    <lineage>
        <taxon>Bacteria</taxon>
        <taxon>Bacillati</taxon>
        <taxon>Actinomycetota</taxon>
        <taxon>Actinomycetes</taxon>
        <taxon>Mycobacteriales</taxon>
        <taxon>Nocardiaceae</taxon>
        <taxon>Nocardia</taxon>
    </lineage>
</organism>
<sequence>MAVNNWKSDRWQPALWRLPEVIRHCRGWIVATRRRRWTAGILLAVFVLFVFPGLLGTAATADTASGRTAGSSVGSALAWTHVADSSGVEASNYLFATDHGGLLTPGNTALSIVLGMEFAGWKIIVVTAIWLIGYALSFEWLNLLAKPLLGVAHSLSGQLATPIMLITAATIGAFCVAWFVARGFYSKATMQVVTMLLIAVLGPMFLAEPLADVLSPHGWLSQGRDLGITVAAGLHGDTAVNPEHMVSTMQATLTDNTARRPLQVWNYGHVIDSRPNCRAAWSAAISSGNEERVKKAIQACGDSAAKESMDNPNFEQIATGLLLLISGAILLLFGAVLALKIIKSALDTIYHGMMSIFGFAAGGFVYGPTQTFLIRNIVDSFVAALRMTVFTVFLGVYMLILGELFALAGDQVMVVFMIGAIVEIVAIFQLRKLSKSLDNGNEWIANRFALAAQGNRAGAGGGSGGGAKALGMGTASVNRSMGAGLLPALAAVSTVSNSPVTEWLFGATRSPLRPNARMERAAQVGQWGFWGSPGVGGPGGTYARSYMKWEQFERGAREAAMQNGGINTFRGAAAALQGLEDLGGGGSDAWAVLRSIGFTDQNVMHHSIRSWQIVDANADDETLADKHLGHVVAAAKRAQESANNLVHGRGSAEEAAADMATLQAAAFRFHRANPLGVTLDGGAYTGAQQAFINDYMADPTKAKIKQLQDLANGDTSQATGMLANVGGKDGAGRMLAAIGNRHATQVLDSVNNVMRDPGNYQLLRDARRHIAAASTTDQWASGRSRTPWNSLATPGGMPATSSWQSAWRGAMSGEFARMLR</sequence>
<reference evidence="3 4" key="1">
    <citation type="submission" date="2020-08" db="EMBL/GenBank/DDBJ databases">
        <title>Genome Sequencing of Nocardia wallacei strain FMUON74 and assembly.</title>
        <authorList>
            <person name="Toyokawa M."/>
            <person name="Uesaka K."/>
        </authorList>
    </citation>
    <scope>NUCLEOTIDE SEQUENCE [LARGE SCALE GENOMIC DNA]</scope>
    <source>
        <strain evidence="3 4">FMUON74</strain>
    </source>
</reference>
<feature type="transmembrane region" description="Helical" evidence="2">
    <location>
        <begin position="37"/>
        <end position="55"/>
    </location>
</feature>
<dbReference type="Proteomes" id="UP000516173">
    <property type="component" value="Chromosome"/>
</dbReference>
<gene>
    <name evidence="3" type="ORF">NWFMUON74_52510</name>
</gene>
<dbReference type="AlphaFoldDB" id="A0A7G1KU64"/>
<feature type="transmembrane region" description="Helical" evidence="2">
    <location>
        <begin position="381"/>
        <end position="400"/>
    </location>
</feature>
<name>A0A7G1KU64_9NOCA</name>
<dbReference type="GeneID" id="80349690"/>
<keyword evidence="2" id="KW-1133">Transmembrane helix</keyword>
<feature type="region of interest" description="Disordered" evidence="1">
    <location>
        <begin position="774"/>
        <end position="803"/>
    </location>
</feature>
<feature type="transmembrane region" description="Helical" evidence="2">
    <location>
        <begin position="321"/>
        <end position="342"/>
    </location>
</feature>
<proteinExistence type="predicted"/>
<accession>A0A7G1KU64</accession>
<evidence type="ECO:0000313" key="4">
    <source>
        <dbReference type="Proteomes" id="UP000516173"/>
    </source>
</evidence>
<protein>
    <submittedName>
        <fullName evidence="3">Uncharacterized protein</fullName>
    </submittedName>
</protein>
<keyword evidence="4" id="KW-1185">Reference proteome</keyword>
<dbReference type="EMBL" id="AP023396">
    <property type="protein sequence ID" value="BCK57479.1"/>
    <property type="molecule type" value="Genomic_DNA"/>
</dbReference>